<keyword evidence="5" id="KW-0378">Hydrolase</keyword>
<evidence type="ECO:0000313" key="8">
    <source>
        <dbReference type="EMBL" id="SPD26982.1"/>
    </source>
</evidence>
<dbReference type="GO" id="GO:0004523">
    <property type="term" value="F:RNA-DNA hybrid ribonuclease activity"/>
    <property type="evidence" value="ECO:0007669"/>
    <property type="project" value="InterPro"/>
</dbReference>
<dbReference type="PANTHER" id="PTHR48475:SF2">
    <property type="entry name" value="RIBONUCLEASE H"/>
    <property type="match status" value="1"/>
</dbReference>
<dbReference type="SUPFAM" id="SSF53098">
    <property type="entry name" value="Ribonuclease H-like"/>
    <property type="match status" value="1"/>
</dbReference>
<dbReference type="SUPFAM" id="SSF56672">
    <property type="entry name" value="DNA/RNA polymerases"/>
    <property type="match status" value="1"/>
</dbReference>
<evidence type="ECO:0000256" key="4">
    <source>
        <dbReference type="ARBA" id="ARBA00022759"/>
    </source>
</evidence>
<dbReference type="AlphaFoldDB" id="A0A2N9IQ44"/>
<evidence type="ECO:0000256" key="5">
    <source>
        <dbReference type="ARBA" id="ARBA00022801"/>
    </source>
</evidence>
<evidence type="ECO:0000259" key="7">
    <source>
        <dbReference type="PROSITE" id="PS50879"/>
    </source>
</evidence>
<keyword evidence="3" id="KW-0540">Nuclease</keyword>
<reference evidence="8" key="1">
    <citation type="submission" date="2018-02" db="EMBL/GenBank/DDBJ databases">
        <authorList>
            <person name="Cohen D.B."/>
            <person name="Kent A.D."/>
        </authorList>
    </citation>
    <scope>NUCLEOTIDE SEQUENCE</scope>
</reference>
<organism evidence="8">
    <name type="scientific">Fagus sylvatica</name>
    <name type="common">Beechnut</name>
    <dbReference type="NCBI Taxonomy" id="28930"/>
    <lineage>
        <taxon>Eukaryota</taxon>
        <taxon>Viridiplantae</taxon>
        <taxon>Streptophyta</taxon>
        <taxon>Embryophyta</taxon>
        <taxon>Tracheophyta</taxon>
        <taxon>Spermatophyta</taxon>
        <taxon>Magnoliopsida</taxon>
        <taxon>eudicotyledons</taxon>
        <taxon>Gunneridae</taxon>
        <taxon>Pentapetalae</taxon>
        <taxon>rosids</taxon>
        <taxon>fabids</taxon>
        <taxon>Fagales</taxon>
        <taxon>Fagaceae</taxon>
        <taxon>Fagus</taxon>
    </lineage>
</organism>
<dbReference type="InterPro" id="IPR043502">
    <property type="entry name" value="DNA/RNA_pol_sf"/>
</dbReference>
<evidence type="ECO:0000256" key="1">
    <source>
        <dbReference type="ARBA" id="ARBA00022679"/>
    </source>
</evidence>
<dbReference type="InterPro" id="IPR041373">
    <property type="entry name" value="RT_RNaseH"/>
</dbReference>
<gene>
    <name evidence="8" type="ORF">FSB_LOCUS54864</name>
</gene>
<accession>A0A2N9IQ44</accession>
<feature type="domain" description="RNase H type-1" evidence="7">
    <location>
        <begin position="377"/>
        <end position="449"/>
    </location>
</feature>
<dbReference type="Gene3D" id="3.30.420.10">
    <property type="entry name" value="Ribonuclease H-like superfamily/Ribonuclease H"/>
    <property type="match status" value="1"/>
</dbReference>
<dbReference type="Pfam" id="PF17917">
    <property type="entry name" value="RT_RNaseH"/>
    <property type="match status" value="1"/>
</dbReference>
<dbReference type="InterPro" id="IPR002156">
    <property type="entry name" value="RNaseH_domain"/>
</dbReference>
<dbReference type="Pfam" id="PF13456">
    <property type="entry name" value="RVT_3"/>
    <property type="match status" value="1"/>
</dbReference>
<dbReference type="CDD" id="cd01647">
    <property type="entry name" value="RT_LTR"/>
    <property type="match status" value="1"/>
</dbReference>
<dbReference type="PROSITE" id="PS50879">
    <property type="entry name" value="RNASE_H_1"/>
    <property type="match status" value="1"/>
</dbReference>
<keyword evidence="6" id="KW-0695">RNA-directed DNA polymerase</keyword>
<keyword evidence="4" id="KW-0255">Endonuclease</keyword>
<dbReference type="Gene3D" id="3.10.10.10">
    <property type="entry name" value="HIV Type 1 Reverse Transcriptase, subunit A, domain 1"/>
    <property type="match status" value="1"/>
</dbReference>
<name>A0A2N9IQ44_FAGSY</name>
<dbReference type="EMBL" id="OIVN01006174">
    <property type="protein sequence ID" value="SPD26982.1"/>
    <property type="molecule type" value="Genomic_DNA"/>
</dbReference>
<evidence type="ECO:0000256" key="2">
    <source>
        <dbReference type="ARBA" id="ARBA00022695"/>
    </source>
</evidence>
<evidence type="ECO:0000256" key="3">
    <source>
        <dbReference type="ARBA" id="ARBA00022722"/>
    </source>
</evidence>
<protein>
    <recommendedName>
        <fullName evidence="7">RNase H type-1 domain-containing protein</fullName>
    </recommendedName>
</protein>
<dbReference type="PANTHER" id="PTHR48475">
    <property type="entry name" value="RIBONUCLEASE H"/>
    <property type="match status" value="1"/>
</dbReference>
<dbReference type="GO" id="GO:0003676">
    <property type="term" value="F:nucleic acid binding"/>
    <property type="evidence" value="ECO:0007669"/>
    <property type="project" value="InterPro"/>
</dbReference>
<dbReference type="InterPro" id="IPR043128">
    <property type="entry name" value="Rev_trsase/Diguanyl_cyclase"/>
</dbReference>
<dbReference type="InterPro" id="IPR036397">
    <property type="entry name" value="RNaseH_sf"/>
</dbReference>
<keyword evidence="2" id="KW-0548">Nucleotidyltransferase</keyword>
<dbReference type="Gene3D" id="3.30.70.270">
    <property type="match status" value="1"/>
</dbReference>
<dbReference type="GO" id="GO:0003964">
    <property type="term" value="F:RNA-directed DNA polymerase activity"/>
    <property type="evidence" value="ECO:0007669"/>
    <property type="project" value="UniProtKB-KW"/>
</dbReference>
<proteinExistence type="predicted"/>
<dbReference type="InterPro" id="IPR012337">
    <property type="entry name" value="RNaseH-like_sf"/>
</dbReference>
<sequence>MAINEGQKLIKPIEKLEVVVLDNEQLSKTTNIGTKMDGRLRESIIEFLKSNLDVFAWTHDDMPGIDPSTICHKLNVDPSIRPIKQKRRVFAPDRNQAISDEVEKLLIVGFIRKVYYPDWLANVVMVKKSNGKWRICVDFTDLNKACLKDSFPLPRIDQLVDSTAGHRLLTFMDAFSGKFLRFMVSQKGIEANPDKIKAILEMTPPKTIKEVQSLTRRVATLNCFVSRAMDKCIPFFKMLRKDFTWTDECQKSFKELRTSAPIRKENGVQLLVYYTSKAFQGAEERYPAMEKLALAFVIAARKLRPYFQAHTIVVLTNHPLRKAMNKPDATGRLIQWAIELSKFDIEYRPRQAIKAQALADFIAEFTVVEEEPSQEKSSEKWEINIDGSSVKGAGGVGIVFKTPKGHLLKHVVRLQYPTTNNKAEYEALLTGLRIAKELGATTLRVQSDS</sequence>
<evidence type="ECO:0000256" key="6">
    <source>
        <dbReference type="ARBA" id="ARBA00022918"/>
    </source>
</evidence>
<keyword evidence="1" id="KW-0808">Transferase</keyword>